<keyword evidence="3" id="KW-1185">Reference proteome</keyword>
<evidence type="ECO:0000313" key="2">
    <source>
        <dbReference type="EMBL" id="PFX15070.1"/>
    </source>
</evidence>
<dbReference type="Proteomes" id="UP000225706">
    <property type="component" value="Unassembled WGS sequence"/>
</dbReference>
<evidence type="ECO:0000256" key="1">
    <source>
        <dbReference type="SAM" id="MobiDB-lite"/>
    </source>
</evidence>
<protein>
    <submittedName>
        <fullName evidence="2">Uncharacterized protein</fullName>
    </submittedName>
</protein>
<dbReference type="EMBL" id="LSMT01000690">
    <property type="protein sequence ID" value="PFX15070.1"/>
    <property type="molecule type" value="Genomic_DNA"/>
</dbReference>
<accession>A0A2B4REZ8</accession>
<gene>
    <name evidence="2" type="ORF">AWC38_SpisGene20727</name>
</gene>
<dbReference type="AlphaFoldDB" id="A0A2B4REZ8"/>
<feature type="region of interest" description="Disordered" evidence="1">
    <location>
        <begin position="37"/>
        <end position="86"/>
    </location>
</feature>
<evidence type="ECO:0000313" key="3">
    <source>
        <dbReference type="Proteomes" id="UP000225706"/>
    </source>
</evidence>
<reference evidence="3" key="1">
    <citation type="journal article" date="2017" name="bioRxiv">
        <title>Comparative analysis of the genomes of Stylophora pistillata and Acropora digitifera provides evidence for extensive differences between species of corals.</title>
        <authorList>
            <person name="Voolstra C.R."/>
            <person name="Li Y."/>
            <person name="Liew Y.J."/>
            <person name="Baumgarten S."/>
            <person name="Zoccola D."/>
            <person name="Flot J.-F."/>
            <person name="Tambutte S."/>
            <person name="Allemand D."/>
            <person name="Aranda M."/>
        </authorList>
    </citation>
    <scope>NUCLEOTIDE SEQUENCE [LARGE SCALE GENOMIC DNA]</scope>
</reference>
<name>A0A2B4REZ8_STYPI</name>
<proteinExistence type="predicted"/>
<feature type="compositionally biased region" description="Basic and acidic residues" evidence="1">
    <location>
        <begin position="74"/>
        <end position="86"/>
    </location>
</feature>
<feature type="compositionally biased region" description="Polar residues" evidence="1">
    <location>
        <begin position="49"/>
        <end position="64"/>
    </location>
</feature>
<organism evidence="2 3">
    <name type="scientific">Stylophora pistillata</name>
    <name type="common">Smooth cauliflower coral</name>
    <dbReference type="NCBI Taxonomy" id="50429"/>
    <lineage>
        <taxon>Eukaryota</taxon>
        <taxon>Metazoa</taxon>
        <taxon>Cnidaria</taxon>
        <taxon>Anthozoa</taxon>
        <taxon>Hexacorallia</taxon>
        <taxon>Scleractinia</taxon>
        <taxon>Astrocoeniina</taxon>
        <taxon>Pocilloporidae</taxon>
        <taxon>Stylophora</taxon>
    </lineage>
</organism>
<sequence length="387" mass="44108">MTSSEAKFCKPCVIRELRQEAMVKRYTLQQLLEHAANKKDTDRQAQHMVETSPSAPTARNQINRVHQKKHQKPRDKLKPKPTRDENKSNLSLQILWVGPRRTPITVSSFWKNLWFVLEERSFRPNVQREPIPLVGCFEAEIEGVSTGKKTMTRFLVTKGITESPSLLSLDTSVKLGLLHVVNATEEEAQKPAESCTGNPTIDLVVSTLISEYHDVFSGMKAAREELRLREQGIIEVVPNNQPTIWCTNPVISSKPQTPEAIRFCPDMRVPNTAILRPVTEAPTVEDCGGPWHDLLLMLWLEGHIVHLPVPKTHFAKDISLTSGTPIFCTGKHRLMYIKNGILDERECGMMNFRWKIFHFTYQIPREQQRQVPSCAMCFAELILPSEI</sequence>
<comment type="caution">
    <text evidence="2">The sequence shown here is derived from an EMBL/GenBank/DDBJ whole genome shotgun (WGS) entry which is preliminary data.</text>
</comment>